<dbReference type="EMBL" id="AHGT01000012">
    <property type="protein sequence ID" value="ESU38483.1"/>
    <property type="molecule type" value="Genomic_DNA"/>
</dbReference>
<sequence>MVCPSFFDFFELLSFYFLILLLIDFMNCCRSERATGARPKGKYDDFFQEILAQIPNTTYTALYDRASNSLVAESYFCGRRDERFADQASHVRYNVEPLMGLLHRTKDIGGPTSEATEPSVLLLTTSMGHVFCVLAVPCQHSLIVATLFDPSDASEITGAIFELRLRSIIGKIGAAIAS</sequence>
<evidence type="ECO:0000256" key="1">
    <source>
        <dbReference type="SAM" id="SignalP"/>
    </source>
</evidence>
<gene>
    <name evidence="2" type="ORF">DHA2_28064</name>
</gene>
<dbReference type="VEuPathDB" id="GiardiaDB:DHA2_28064"/>
<reference evidence="2 3" key="2">
    <citation type="journal article" date="2013" name="Genome Biol. Evol.">
        <title>Genome sequencing of Giardia lamblia genotypes A2 and B isolates (DH and GS) and comparative analysis with the genomes of genotypes A1 and E (WB and Pig).</title>
        <authorList>
            <person name="Adam R.D."/>
            <person name="Dahlstrom E.W."/>
            <person name="Martens C.A."/>
            <person name="Bruno D.P."/>
            <person name="Barbian K.D."/>
            <person name="Ricklefs S.M."/>
            <person name="Hernandez M.M."/>
            <person name="Narla N.P."/>
            <person name="Patel R.B."/>
            <person name="Porcella S.F."/>
            <person name="Nash T.E."/>
        </authorList>
    </citation>
    <scope>NUCLEOTIDE SEQUENCE [LARGE SCALE GENOMIC DNA]</scope>
    <source>
        <strain evidence="2 3">DH</strain>
    </source>
</reference>
<protein>
    <submittedName>
        <fullName evidence="2">Uncharacterized protein</fullName>
    </submittedName>
</protein>
<feature type="chain" id="PRO_5004753307" evidence="1">
    <location>
        <begin position="32"/>
        <end position="178"/>
    </location>
</feature>
<feature type="signal peptide" evidence="1">
    <location>
        <begin position="1"/>
        <end position="31"/>
    </location>
</feature>
<dbReference type="VEuPathDB" id="GiardiaDB:QR46_4044"/>
<proteinExistence type="predicted"/>
<dbReference type="Proteomes" id="UP000018320">
    <property type="component" value="Unassembled WGS sequence"/>
</dbReference>
<name>V6THM2_GIAIN</name>
<evidence type="ECO:0000313" key="3">
    <source>
        <dbReference type="Proteomes" id="UP000018320"/>
    </source>
</evidence>
<comment type="caution">
    <text evidence="2">The sequence shown here is derived from an EMBL/GenBank/DDBJ whole genome shotgun (WGS) entry which is preliminary data.</text>
</comment>
<organism evidence="2 3">
    <name type="scientific">Giardia intestinalis</name>
    <name type="common">Giardia lamblia</name>
    <dbReference type="NCBI Taxonomy" id="5741"/>
    <lineage>
        <taxon>Eukaryota</taxon>
        <taxon>Metamonada</taxon>
        <taxon>Diplomonadida</taxon>
        <taxon>Hexamitidae</taxon>
        <taxon>Giardiinae</taxon>
        <taxon>Giardia</taxon>
    </lineage>
</organism>
<evidence type="ECO:0000313" key="2">
    <source>
        <dbReference type="EMBL" id="ESU38483.1"/>
    </source>
</evidence>
<dbReference type="AlphaFoldDB" id="V6THM2"/>
<dbReference type="VEuPathDB" id="GiardiaDB:GL50803_0028064"/>
<keyword evidence="1" id="KW-0732">Signal</keyword>
<reference evidence="3" key="1">
    <citation type="submission" date="2012-02" db="EMBL/GenBank/DDBJ databases">
        <title>Genome sequencing of Giardia lamblia Genotypes A2 and B isolates (DH and GS) and comparative analysis with the genomes of Genotypes A1 and E (WB and Pig).</title>
        <authorList>
            <person name="Adam R."/>
            <person name="Dahlstrom E."/>
            <person name="Martens C."/>
            <person name="Bruno D."/>
            <person name="Barbian K."/>
            <person name="Porcella S.F."/>
            <person name="Nash T."/>
        </authorList>
    </citation>
    <scope>NUCLEOTIDE SEQUENCE</scope>
    <source>
        <strain evidence="3">DH</strain>
    </source>
</reference>
<dbReference type="VEuPathDB" id="GiardiaDB:GL50581_903"/>
<accession>V6THM2</accession>